<evidence type="ECO:0000256" key="1">
    <source>
        <dbReference type="SAM" id="MobiDB-lite"/>
    </source>
</evidence>
<reference evidence="2" key="1">
    <citation type="submission" date="2014-09" db="EMBL/GenBank/DDBJ databases">
        <authorList>
            <person name="Magalhaes I.L.F."/>
            <person name="Oliveira U."/>
            <person name="Santos F.R."/>
            <person name="Vidigal T.H.D.A."/>
            <person name="Brescovit A.D."/>
            <person name="Santos A.J."/>
        </authorList>
    </citation>
    <scope>NUCLEOTIDE SEQUENCE</scope>
    <source>
        <tissue evidence="2">Shoot tissue taken approximately 20 cm above the soil surface</tissue>
    </source>
</reference>
<accession>A0A0A8Z794</accession>
<dbReference type="AlphaFoldDB" id="A0A0A8Z794"/>
<feature type="compositionally biased region" description="Basic and acidic residues" evidence="1">
    <location>
        <begin position="34"/>
        <end position="44"/>
    </location>
</feature>
<organism evidence="2">
    <name type="scientific">Arundo donax</name>
    <name type="common">Giant reed</name>
    <name type="synonym">Donax arundinaceus</name>
    <dbReference type="NCBI Taxonomy" id="35708"/>
    <lineage>
        <taxon>Eukaryota</taxon>
        <taxon>Viridiplantae</taxon>
        <taxon>Streptophyta</taxon>
        <taxon>Embryophyta</taxon>
        <taxon>Tracheophyta</taxon>
        <taxon>Spermatophyta</taxon>
        <taxon>Magnoliopsida</taxon>
        <taxon>Liliopsida</taxon>
        <taxon>Poales</taxon>
        <taxon>Poaceae</taxon>
        <taxon>PACMAD clade</taxon>
        <taxon>Arundinoideae</taxon>
        <taxon>Arundineae</taxon>
        <taxon>Arundo</taxon>
    </lineage>
</organism>
<feature type="region of interest" description="Disordered" evidence="1">
    <location>
        <begin position="34"/>
        <end position="64"/>
    </location>
</feature>
<proteinExistence type="predicted"/>
<evidence type="ECO:0000313" key="2">
    <source>
        <dbReference type="EMBL" id="JAD30737.1"/>
    </source>
</evidence>
<reference evidence="2" key="2">
    <citation type="journal article" date="2015" name="Data Brief">
        <title>Shoot transcriptome of the giant reed, Arundo donax.</title>
        <authorList>
            <person name="Barrero R.A."/>
            <person name="Guerrero F.D."/>
            <person name="Moolhuijzen P."/>
            <person name="Goolsby J.A."/>
            <person name="Tidwell J."/>
            <person name="Bellgard S.E."/>
            <person name="Bellgard M.I."/>
        </authorList>
    </citation>
    <scope>NUCLEOTIDE SEQUENCE</scope>
    <source>
        <tissue evidence="2">Shoot tissue taken approximately 20 cm above the soil surface</tissue>
    </source>
</reference>
<protein>
    <submittedName>
        <fullName evidence="2">Uncharacterized protein</fullName>
    </submittedName>
</protein>
<name>A0A0A8Z794_ARUDO</name>
<feature type="compositionally biased region" description="Polar residues" evidence="1">
    <location>
        <begin position="45"/>
        <end position="64"/>
    </location>
</feature>
<dbReference type="EMBL" id="GBRH01267158">
    <property type="protein sequence ID" value="JAD30737.1"/>
    <property type="molecule type" value="Transcribed_RNA"/>
</dbReference>
<sequence>MVGHFLAHLMSAGSCRVASLAWFQPKLLTHNEIHPSLDKNKNHTETIWTGSPNQYTPRSSLCKK</sequence>